<protein>
    <submittedName>
        <fullName evidence="1">Uncharacterized protein</fullName>
    </submittedName>
</protein>
<gene>
    <name evidence="1" type="ORF">TPSB3V08_LOCUS1181</name>
</gene>
<dbReference type="AlphaFoldDB" id="A0A7R9GWL6"/>
<dbReference type="EMBL" id="OD000407">
    <property type="protein sequence ID" value="CAD7397502.1"/>
    <property type="molecule type" value="Genomic_DNA"/>
</dbReference>
<organism evidence="1">
    <name type="scientific">Timema poppense</name>
    <name type="common">Walking stick</name>
    <dbReference type="NCBI Taxonomy" id="170557"/>
    <lineage>
        <taxon>Eukaryota</taxon>
        <taxon>Metazoa</taxon>
        <taxon>Ecdysozoa</taxon>
        <taxon>Arthropoda</taxon>
        <taxon>Hexapoda</taxon>
        <taxon>Insecta</taxon>
        <taxon>Pterygota</taxon>
        <taxon>Neoptera</taxon>
        <taxon>Polyneoptera</taxon>
        <taxon>Phasmatodea</taxon>
        <taxon>Timematodea</taxon>
        <taxon>Timematoidea</taxon>
        <taxon>Timematidae</taxon>
        <taxon>Timema</taxon>
    </lineage>
</organism>
<accession>A0A7R9GWL6</accession>
<evidence type="ECO:0000313" key="1">
    <source>
        <dbReference type="EMBL" id="CAD7397502.1"/>
    </source>
</evidence>
<proteinExistence type="predicted"/>
<sequence>MEADTVPPVVSYSVQAMYSLGWLDVMAEIVHSNGKASFPDCLGIEGLRPSISDQEAHAIWRFFKFTEVLRGGVKFNIIGRGQSGETIKMCWRYTGCRARGGSHKDDTKNSTKGNGRSFLRIYCSPVMICANKSAPKRIYMGAGVSNVGSARTKEAIFLFMSGTSAFDLEQLSTLFRDESTLSSRIQYSTNNKGDTISC</sequence>
<reference evidence="1" key="1">
    <citation type="submission" date="2020-11" db="EMBL/GenBank/DDBJ databases">
        <authorList>
            <person name="Tran Van P."/>
        </authorList>
    </citation>
    <scope>NUCLEOTIDE SEQUENCE</scope>
</reference>
<name>A0A7R9GWL6_TIMPO</name>